<protein>
    <submittedName>
        <fullName evidence="1">Uncharacterized protein</fullName>
    </submittedName>
</protein>
<dbReference type="RefSeq" id="WP_153856401.1">
    <property type="nucleotide sequence ID" value="NZ_CP029773.1"/>
</dbReference>
<name>A0AAI9C1B0_STEMA</name>
<dbReference type="Proteomes" id="UP001218208">
    <property type="component" value="Unassembled WGS sequence"/>
</dbReference>
<comment type="caution">
    <text evidence="1">The sequence shown here is derived from an EMBL/GenBank/DDBJ whole genome shotgun (WGS) entry which is preliminary data.</text>
</comment>
<evidence type="ECO:0000313" key="2">
    <source>
        <dbReference type="Proteomes" id="UP001218208"/>
    </source>
</evidence>
<gene>
    <name evidence="1" type="ORF">QEG23_001834</name>
</gene>
<reference evidence="1" key="1">
    <citation type="submission" date="2022-07" db="EMBL/GenBank/DDBJ databases">
        <authorList>
            <consortium name="DAFM: The Division of Animal and Food Microbiology"/>
        </authorList>
    </citation>
    <scope>NUCLEOTIDE SEQUENCE</scope>
    <source>
        <strain evidence="1">19MO01SH01-2</strain>
    </source>
</reference>
<accession>A0AAI9C1B0</accession>
<evidence type="ECO:0000313" key="1">
    <source>
        <dbReference type="EMBL" id="EKT4092328.1"/>
    </source>
</evidence>
<proteinExistence type="predicted"/>
<sequence length="140" mass="15491">MIELHVRCIDNAPCHFLGEDIRVELELRNAGSEDVQVPAEFYRRRGPSVKLVDRHSGKETSLAINPPDARLLKSPQTLRPGQSFRFPWRILPSEISGFALRPIDVSAVFSVNLTPGVRGGQARIVSSELHITDPAGSTPR</sequence>
<organism evidence="1 2">
    <name type="scientific">Stenotrophomonas maltophilia</name>
    <name type="common">Pseudomonas maltophilia</name>
    <name type="synonym">Xanthomonas maltophilia</name>
    <dbReference type="NCBI Taxonomy" id="40324"/>
    <lineage>
        <taxon>Bacteria</taxon>
        <taxon>Pseudomonadati</taxon>
        <taxon>Pseudomonadota</taxon>
        <taxon>Gammaproteobacteria</taxon>
        <taxon>Lysobacterales</taxon>
        <taxon>Lysobacteraceae</taxon>
        <taxon>Stenotrophomonas</taxon>
        <taxon>Stenotrophomonas maltophilia group</taxon>
    </lineage>
</organism>
<dbReference type="EMBL" id="ABLOJW010000008">
    <property type="protein sequence ID" value="EKT4092328.1"/>
    <property type="molecule type" value="Genomic_DNA"/>
</dbReference>
<dbReference type="AlphaFoldDB" id="A0AAI9C1B0"/>